<dbReference type="GO" id="GO:0061630">
    <property type="term" value="F:ubiquitin protein ligase activity"/>
    <property type="evidence" value="ECO:0007669"/>
    <property type="project" value="TreeGrafter"/>
</dbReference>
<keyword evidence="6" id="KW-1185">Reference proteome</keyword>
<dbReference type="GO" id="GO:0016567">
    <property type="term" value="P:protein ubiquitination"/>
    <property type="evidence" value="ECO:0007669"/>
    <property type="project" value="TreeGrafter"/>
</dbReference>
<sequence length="450" mass="49620">MDDLDENKRGVALEAPSTSSCGETSIKSELPSGPITLPEQAIKDEEGTDKIEKIEGDEDEKSDVLSTTPQFDLQDAIAKLVGSNFTASDIHHDPAKLLNQLKELKKSAVSAAVRCRRDENPSPQQWRDSKLFLYTLSSLTTTTPAVVTPKLRHVKELFLRSVLGLFTSPSVKFPNEYALIAQELIDRIEAHNGFETPSPSPQPDTNNLVIRKRKSTDDETSRAGKKNKKDSTSSSSAMGHPPPPNHPIWGDHSVMRGMYLNENGVASIYPGTKAIFKKKFDRYGHNGLTVGDCWPSQLTALRDGAHGASQGGISGDKTLGAYSIVISSHYEGFDLDEGHSVRYSAPRAKETNAKEADSLRHGTQCMRQSLASGNPVRVLRNHSCAWKGRPSMGIRYDGLYQVVECETQRNGKGGKFWRFTLTRLPDQDPIKANHPSAALMTQFERIKDAY</sequence>
<proteinExistence type="predicted"/>
<feature type="domain" description="YDG" evidence="4">
    <location>
        <begin position="283"/>
        <end position="423"/>
    </location>
</feature>
<gene>
    <name evidence="5" type="ORF">DSL72_004814</name>
</gene>
<dbReference type="InterPro" id="IPR036987">
    <property type="entry name" value="SRA-YDG_sf"/>
</dbReference>
<reference evidence="5" key="1">
    <citation type="submission" date="2020-10" db="EMBL/GenBank/DDBJ databases">
        <title>Genome Sequence of Monilinia vaccinii-corymbosi Sheds Light on Mummy Berry Disease Infection of Blueberry and Mating Type.</title>
        <authorList>
            <person name="Yow A.G."/>
            <person name="Zhang Y."/>
            <person name="Bansal K."/>
            <person name="Eacker S.M."/>
            <person name="Sullivan S."/>
            <person name="Liachko I."/>
            <person name="Cubeta M.A."/>
            <person name="Rollins J.A."/>
            <person name="Ashrafi H."/>
        </authorList>
    </citation>
    <scope>NUCLEOTIDE SEQUENCE</scope>
    <source>
        <strain evidence="5">RL-1</strain>
    </source>
</reference>
<evidence type="ECO:0000256" key="1">
    <source>
        <dbReference type="ARBA" id="ARBA00023242"/>
    </source>
</evidence>
<evidence type="ECO:0000259" key="4">
    <source>
        <dbReference type="PROSITE" id="PS51015"/>
    </source>
</evidence>
<evidence type="ECO:0000313" key="6">
    <source>
        <dbReference type="Proteomes" id="UP000672032"/>
    </source>
</evidence>
<name>A0A8A3P071_9HELO</name>
<dbReference type="AlphaFoldDB" id="A0A8A3P071"/>
<dbReference type="PANTHER" id="PTHR14140:SF27">
    <property type="entry name" value="OS04G0289800 PROTEIN"/>
    <property type="match status" value="1"/>
</dbReference>
<comment type="subcellular location">
    <subcellularLocation>
        <location evidence="2">Nucleus</location>
    </subcellularLocation>
</comment>
<dbReference type="EMBL" id="CP063405">
    <property type="protein sequence ID" value="QSZ30292.1"/>
    <property type="molecule type" value="Genomic_DNA"/>
</dbReference>
<dbReference type="SUPFAM" id="SSF88697">
    <property type="entry name" value="PUA domain-like"/>
    <property type="match status" value="1"/>
</dbReference>
<dbReference type="SMART" id="SM00466">
    <property type="entry name" value="SRA"/>
    <property type="match status" value="1"/>
</dbReference>
<dbReference type="Proteomes" id="UP000672032">
    <property type="component" value="Chromosome 1"/>
</dbReference>
<dbReference type="InterPro" id="IPR003105">
    <property type="entry name" value="SRA_YDG"/>
</dbReference>
<keyword evidence="1 2" id="KW-0539">Nucleus</keyword>
<evidence type="ECO:0000313" key="5">
    <source>
        <dbReference type="EMBL" id="QSZ30292.1"/>
    </source>
</evidence>
<dbReference type="PANTHER" id="PTHR14140">
    <property type="entry name" value="E3 UBIQUITIN-PROTEIN LIGASE UHRF-RELATED"/>
    <property type="match status" value="1"/>
</dbReference>
<dbReference type="GO" id="GO:0005634">
    <property type="term" value="C:nucleus"/>
    <property type="evidence" value="ECO:0007669"/>
    <property type="project" value="UniProtKB-SubCell"/>
</dbReference>
<feature type="region of interest" description="Disordered" evidence="3">
    <location>
        <begin position="192"/>
        <end position="250"/>
    </location>
</feature>
<accession>A0A8A3P071</accession>
<evidence type="ECO:0000256" key="2">
    <source>
        <dbReference type="PROSITE-ProRule" id="PRU00358"/>
    </source>
</evidence>
<dbReference type="InterPro" id="IPR015947">
    <property type="entry name" value="PUA-like_sf"/>
</dbReference>
<organism evidence="5 6">
    <name type="scientific">Monilinia vaccinii-corymbosi</name>
    <dbReference type="NCBI Taxonomy" id="61207"/>
    <lineage>
        <taxon>Eukaryota</taxon>
        <taxon>Fungi</taxon>
        <taxon>Dikarya</taxon>
        <taxon>Ascomycota</taxon>
        <taxon>Pezizomycotina</taxon>
        <taxon>Leotiomycetes</taxon>
        <taxon>Helotiales</taxon>
        <taxon>Sclerotiniaceae</taxon>
        <taxon>Monilinia</taxon>
    </lineage>
</organism>
<feature type="compositionally biased region" description="Basic and acidic residues" evidence="3">
    <location>
        <begin position="1"/>
        <end position="11"/>
    </location>
</feature>
<dbReference type="GO" id="GO:0044027">
    <property type="term" value="P:negative regulation of gene expression via chromosomal CpG island methylation"/>
    <property type="evidence" value="ECO:0007669"/>
    <property type="project" value="TreeGrafter"/>
</dbReference>
<feature type="compositionally biased region" description="Polar residues" evidence="3">
    <location>
        <begin position="16"/>
        <end position="27"/>
    </location>
</feature>
<protein>
    <recommendedName>
        <fullName evidence="4">YDG domain-containing protein</fullName>
    </recommendedName>
</protein>
<feature type="compositionally biased region" description="Basic and acidic residues" evidence="3">
    <location>
        <begin position="41"/>
        <end position="54"/>
    </location>
</feature>
<dbReference type="Gene3D" id="2.30.280.10">
    <property type="entry name" value="SRA-YDG"/>
    <property type="match status" value="1"/>
</dbReference>
<dbReference type="InterPro" id="IPR045134">
    <property type="entry name" value="UHRF1/2-like"/>
</dbReference>
<feature type="region of interest" description="Disordered" evidence="3">
    <location>
        <begin position="1"/>
        <end position="64"/>
    </location>
</feature>
<dbReference type="Pfam" id="PF02182">
    <property type="entry name" value="SAD_SRA"/>
    <property type="match status" value="1"/>
</dbReference>
<dbReference type="PROSITE" id="PS51015">
    <property type="entry name" value="YDG"/>
    <property type="match status" value="1"/>
</dbReference>
<evidence type="ECO:0000256" key="3">
    <source>
        <dbReference type="SAM" id="MobiDB-lite"/>
    </source>
</evidence>
<dbReference type="OrthoDB" id="2270193at2759"/>